<gene>
    <name evidence="2" type="ORF">GCM10009332_04960</name>
</gene>
<dbReference type="Proteomes" id="UP000613743">
    <property type="component" value="Unassembled WGS sequence"/>
</dbReference>
<dbReference type="RefSeq" id="WP_188917481.1">
    <property type="nucleotide sequence ID" value="NZ_BMPZ01000001.1"/>
</dbReference>
<keyword evidence="1" id="KW-0472">Membrane</keyword>
<evidence type="ECO:0000313" key="2">
    <source>
        <dbReference type="EMBL" id="GGI70661.1"/>
    </source>
</evidence>
<feature type="transmembrane region" description="Helical" evidence="1">
    <location>
        <begin position="90"/>
        <end position="113"/>
    </location>
</feature>
<feature type="transmembrane region" description="Helical" evidence="1">
    <location>
        <begin position="119"/>
        <end position="138"/>
    </location>
</feature>
<reference evidence="2" key="1">
    <citation type="journal article" date="2014" name="Int. J. Syst. Evol. Microbiol.">
        <title>Complete genome sequence of Corynebacterium casei LMG S-19264T (=DSM 44701T), isolated from a smear-ripened cheese.</title>
        <authorList>
            <consortium name="US DOE Joint Genome Institute (JGI-PGF)"/>
            <person name="Walter F."/>
            <person name="Albersmeier A."/>
            <person name="Kalinowski J."/>
            <person name="Ruckert C."/>
        </authorList>
    </citation>
    <scope>NUCLEOTIDE SEQUENCE</scope>
    <source>
        <strain evidence="2">JCM 30804</strain>
    </source>
</reference>
<keyword evidence="1" id="KW-0812">Transmembrane</keyword>
<feature type="transmembrane region" description="Helical" evidence="1">
    <location>
        <begin position="12"/>
        <end position="33"/>
    </location>
</feature>
<dbReference type="AlphaFoldDB" id="A0A917JIF4"/>
<reference evidence="2" key="2">
    <citation type="submission" date="2020-09" db="EMBL/GenBank/DDBJ databases">
        <authorList>
            <person name="Sun Q."/>
            <person name="Ohkuma M."/>
        </authorList>
    </citation>
    <scope>NUCLEOTIDE SEQUENCE</scope>
    <source>
        <strain evidence="2">JCM 30804</strain>
    </source>
</reference>
<evidence type="ECO:0000256" key="1">
    <source>
        <dbReference type="SAM" id="Phobius"/>
    </source>
</evidence>
<keyword evidence="3" id="KW-1185">Reference proteome</keyword>
<comment type="caution">
    <text evidence="2">The sequence shown here is derived from an EMBL/GenBank/DDBJ whole genome shotgun (WGS) entry which is preliminary data.</text>
</comment>
<sequence>MKSQHFDLHRLVVIMTLLSALVGEVGICIALGAEYLENGIQALYTRVDMLGDYVNSELAIVFNISMLAAGSCMLLAMYGLFLLKQGAYSSIVACLGFLVGFSTVLMGVFPINYTVLHKFISLAFLLSTMCLYGLCIIAKFNHQSLCALPMFILSIIGFTASIIVLSQYDWATLDVTPCQHVKEQVCWIAVSIGIQVQVIVFWCISLALHMNQNIINQQDYSEPHHDTHRR</sequence>
<keyword evidence="1" id="KW-1133">Transmembrane helix</keyword>
<accession>A0A917JIF4</accession>
<feature type="transmembrane region" description="Helical" evidence="1">
    <location>
        <begin position="145"/>
        <end position="168"/>
    </location>
</feature>
<organism evidence="2 3">
    <name type="scientific">Shewanella gelidii</name>
    <dbReference type="NCBI Taxonomy" id="1642821"/>
    <lineage>
        <taxon>Bacteria</taxon>
        <taxon>Pseudomonadati</taxon>
        <taxon>Pseudomonadota</taxon>
        <taxon>Gammaproteobacteria</taxon>
        <taxon>Alteromonadales</taxon>
        <taxon>Shewanellaceae</taxon>
        <taxon>Shewanella</taxon>
    </lineage>
</organism>
<evidence type="ECO:0008006" key="4">
    <source>
        <dbReference type="Google" id="ProtNLM"/>
    </source>
</evidence>
<name>A0A917JIF4_9GAMM</name>
<protein>
    <recommendedName>
        <fullName evidence="4">DUF998 domain-containing protein</fullName>
    </recommendedName>
</protein>
<feature type="transmembrane region" description="Helical" evidence="1">
    <location>
        <begin position="58"/>
        <end position="83"/>
    </location>
</feature>
<evidence type="ECO:0000313" key="3">
    <source>
        <dbReference type="Proteomes" id="UP000613743"/>
    </source>
</evidence>
<dbReference type="EMBL" id="BMPZ01000001">
    <property type="protein sequence ID" value="GGI70661.1"/>
    <property type="molecule type" value="Genomic_DNA"/>
</dbReference>
<proteinExistence type="predicted"/>
<feature type="transmembrane region" description="Helical" evidence="1">
    <location>
        <begin position="188"/>
        <end position="208"/>
    </location>
</feature>